<name>A0A6C0JDM5_9ZZZZ</name>
<sequence>MNEYISLYVIVFFNNDVHNLSPIISYNNMSIFTLKQKAGHLHGLSHGVDNFSLNGIMKRHTYTGNPSLVRNMNGTPHTRFGGPQGHGGKSGLYFEKVVNSGDPQLCTVNSERVQTSVASHHANLVSRMGRILRRPYPITSYKAKGGANYEQYNQTTYVAQLKSKCNYKTTRLGVDTINTLQYSYPFCIDKNIQHIHQQNSGPCSSSTSNNLS</sequence>
<reference evidence="1" key="1">
    <citation type="journal article" date="2020" name="Nature">
        <title>Giant virus diversity and host interactions through global metagenomics.</title>
        <authorList>
            <person name="Schulz F."/>
            <person name="Roux S."/>
            <person name="Paez-Espino D."/>
            <person name="Jungbluth S."/>
            <person name="Walsh D.A."/>
            <person name="Denef V.J."/>
            <person name="McMahon K.D."/>
            <person name="Konstantinidis K.T."/>
            <person name="Eloe-Fadrosh E.A."/>
            <person name="Kyrpides N.C."/>
            <person name="Woyke T."/>
        </authorList>
    </citation>
    <scope>NUCLEOTIDE SEQUENCE</scope>
    <source>
        <strain evidence="1">GVMAG-M-3300025880-76</strain>
    </source>
</reference>
<protein>
    <submittedName>
        <fullName evidence="1">Uncharacterized protein</fullName>
    </submittedName>
</protein>
<proteinExistence type="predicted"/>
<evidence type="ECO:0000313" key="1">
    <source>
        <dbReference type="EMBL" id="QHU02826.1"/>
    </source>
</evidence>
<accession>A0A6C0JDM5</accession>
<dbReference type="EMBL" id="MN740364">
    <property type="protein sequence ID" value="QHU02826.1"/>
    <property type="molecule type" value="Genomic_DNA"/>
</dbReference>
<dbReference type="AlphaFoldDB" id="A0A6C0JDM5"/>
<organism evidence="1">
    <name type="scientific">viral metagenome</name>
    <dbReference type="NCBI Taxonomy" id="1070528"/>
    <lineage>
        <taxon>unclassified sequences</taxon>
        <taxon>metagenomes</taxon>
        <taxon>organismal metagenomes</taxon>
    </lineage>
</organism>